<feature type="region of interest" description="Disordered" evidence="1">
    <location>
        <begin position="50"/>
        <end position="88"/>
    </location>
</feature>
<name>C4J977_MAIZE</name>
<protein>
    <submittedName>
        <fullName evidence="2">Uncharacterized protein</fullName>
    </submittedName>
</protein>
<organism evidence="2">
    <name type="scientific">Zea mays</name>
    <name type="common">Maize</name>
    <dbReference type="NCBI Taxonomy" id="4577"/>
    <lineage>
        <taxon>Eukaryota</taxon>
        <taxon>Viridiplantae</taxon>
        <taxon>Streptophyta</taxon>
        <taxon>Embryophyta</taxon>
        <taxon>Tracheophyta</taxon>
        <taxon>Spermatophyta</taxon>
        <taxon>Magnoliopsida</taxon>
        <taxon>Liliopsida</taxon>
        <taxon>Poales</taxon>
        <taxon>Poaceae</taxon>
        <taxon>PACMAD clade</taxon>
        <taxon>Panicoideae</taxon>
        <taxon>Andropogonodae</taxon>
        <taxon>Andropogoneae</taxon>
        <taxon>Tripsacinae</taxon>
        <taxon>Zea</taxon>
    </lineage>
</organism>
<evidence type="ECO:0000256" key="1">
    <source>
        <dbReference type="SAM" id="MobiDB-lite"/>
    </source>
</evidence>
<dbReference type="AlphaFoldDB" id="C4J977"/>
<reference evidence="2" key="1">
    <citation type="journal article" date="2009" name="PLoS Genet.">
        <title>Sequencing, mapping, and analysis of 27,455 maize full-length cDNAs.</title>
        <authorList>
            <person name="Soderlund C."/>
            <person name="Descour A."/>
            <person name="Kudrna D."/>
            <person name="Bomhoff M."/>
            <person name="Boyd L."/>
            <person name="Currie J."/>
            <person name="Angelova A."/>
            <person name="Collura K."/>
            <person name="Wissotski M."/>
            <person name="Ashley E."/>
            <person name="Morrow D."/>
            <person name="Fernandes J."/>
            <person name="Walbot V."/>
            <person name="Yu Y."/>
        </authorList>
    </citation>
    <scope>NUCLEOTIDE SEQUENCE</scope>
    <source>
        <strain evidence="2">B73</strain>
    </source>
</reference>
<proteinExistence type="evidence at transcript level"/>
<accession>C4J977</accession>
<dbReference type="EMBL" id="BT087374">
    <property type="protein sequence ID" value="ACR37727.1"/>
    <property type="molecule type" value="mRNA"/>
</dbReference>
<sequence>MAIVISTSVSRPHTTTALDGDVVHVALVVELCLGHEPPLHSLKDRSHAAEEAPIWSERAAPATGALGRRRPAGEAGGHGPPLQSVCGQRRGKVRTMQLAFIAIYGQQEVLFLARWLAPRAPPPAGA</sequence>
<evidence type="ECO:0000313" key="2">
    <source>
        <dbReference type="EMBL" id="ACR37727.1"/>
    </source>
</evidence>
<reference evidence="2" key="2">
    <citation type="submission" date="2012-06" db="EMBL/GenBank/DDBJ databases">
        <authorList>
            <person name="Yu Y."/>
            <person name="Currie J."/>
            <person name="Lomeli R."/>
            <person name="Angelova A."/>
            <person name="Collura K."/>
            <person name="Wissotski M."/>
            <person name="Campos D."/>
            <person name="Kudrna D."/>
            <person name="Golser W."/>
            <person name="Ashely E."/>
            <person name="Descour A."/>
            <person name="Fernandes J."/>
            <person name="Soderlund C."/>
            <person name="Walbot V."/>
        </authorList>
    </citation>
    <scope>NUCLEOTIDE SEQUENCE</scope>
    <source>
        <strain evidence="2">B73</strain>
    </source>
</reference>